<dbReference type="InterPro" id="IPR000157">
    <property type="entry name" value="TIR_dom"/>
</dbReference>
<dbReference type="PROSITE" id="PS50104">
    <property type="entry name" value="TIR"/>
    <property type="match status" value="1"/>
</dbReference>
<evidence type="ECO:0000259" key="1">
    <source>
        <dbReference type="PROSITE" id="PS50104"/>
    </source>
</evidence>
<dbReference type="Proteomes" id="UP000245212">
    <property type="component" value="Unassembled WGS sequence"/>
</dbReference>
<keyword evidence="2" id="KW-0675">Receptor</keyword>
<keyword evidence="3" id="KW-1185">Reference proteome</keyword>
<proteinExistence type="predicted"/>
<protein>
    <submittedName>
        <fullName evidence="2">Toll/interleukin-1 receptor domain-containing protein</fullName>
    </submittedName>
</protein>
<evidence type="ECO:0000313" key="3">
    <source>
        <dbReference type="Proteomes" id="UP000245212"/>
    </source>
</evidence>
<feature type="domain" description="TIR" evidence="1">
    <location>
        <begin position="1"/>
        <end position="133"/>
    </location>
</feature>
<dbReference type="SMART" id="SM00255">
    <property type="entry name" value="TIR"/>
    <property type="match status" value="1"/>
</dbReference>
<dbReference type="GO" id="GO:0007165">
    <property type="term" value="P:signal transduction"/>
    <property type="evidence" value="ECO:0007669"/>
    <property type="project" value="InterPro"/>
</dbReference>
<reference evidence="3" key="1">
    <citation type="submission" date="2018-05" db="EMBL/GenBank/DDBJ databases">
        <authorList>
            <person name="Li Y."/>
        </authorList>
    </citation>
    <scope>NUCLEOTIDE SEQUENCE [LARGE SCALE GENOMIC DNA]</scope>
    <source>
        <strain evidence="3">3d-2-2</strain>
    </source>
</reference>
<evidence type="ECO:0000313" key="2">
    <source>
        <dbReference type="EMBL" id="PWF23957.1"/>
    </source>
</evidence>
<dbReference type="AlphaFoldDB" id="A0A2V1K318"/>
<organism evidence="2 3">
    <name type="scientific">Corticimicrobacter populi</name>
    <dbReference type="NCBI Taxonomy" id="2175229"/>
    <lineage>
        <taxon>Bacteria</taxon>
        <taxon>Pseudomonadati</taxon>
        <taxon>Pseudomonadota</taxon>
        <taxon>Betaproteobacteria</taxon>
        <taxon>Burkholderiales</taxon>
        <taxon>Alcaligenaceae</taxon>
        <taxon>Corticimicrobacter</taxon>
    </lineage>
</organism>
<dbReference type="EMBL" id="QETA01000002">
    <property type="protein sequence ID" value="PWF23957.1"/>
    <property type="molecule type" value="Genomic_DNA"/>
</dbReference>
<gene>
    <name evidence="2" type="ORF">DD235_06400</name>
</gene>
<accession>A0A2V1K318</accession>
<dbReference type="SUPFAM" id="SSF52200">
    <property type="entry name" value="Toll/Interleukin receptor TIR domain"/>
    <property type="match status" value="1"/>
</dbReference>
<comment type="caution">
    <text evidence="2">The sequence shown here is derived from an EMBL/GenBank/DDBJ whole genome shotgun (WGS) entry which is preliminary data.</text>
</comment>
<dbReference type="Pfam" id="PF13676">
    <property type="entry name" value="TIR_2"/>
    <property type="match status" value="1"/>
</dbReference>
<dbReference type="Gene3D" id="3.40.50.10140">
    <property type="entry name" value="Toll/interleukin-1 receptor homology (TIR) domain"/>
    <property type="match status" value="1"/>
</dbReference>
<dbReference type="InterPro" id="IPR035897">
    <property type="entry name" value="Toll_tir_struct_dom_sf"/>
</dbReference>
<name>A0A2V1K318_9BURK</name>
<dbReference type="RefSeq" id="WP_109061236.1">
    <property type="nucleotide sequence ID" value="NZ_QETA01000002.1"/>
</dbReference>
<sequence>MPIFISYSHKDKDFVDRLAMQLVRTNVHVWLDRWELSVGDSIVDKVQEAVDGASALLVILSKASVESEWCKKELSAGLLRELEEKRVVVMPVMLEECTVPVFARGKMFADFRTDFDAGFRLITEGIAKVTSASLGRTKEATYHTDWSIDWGNVNGRVTIILNYVQVPNKEPHTCLTNIAILATPAATRAFESTKEAEGVEVAKLHVVKLLLDKVNKAGGLLPRLADEREKIYKFEMKGAGRDEAYEVRIGVRRIGEDNGRDILVNTGNVIAETYQHMTEVLGKPKNQRP</sequence>